<keyword evidence="5" id="KW-1185">Reference proteome</keyword>
<dbReference type="SUPFAM" id="SSF48317">
    <property type="entry name" value="Acid phosphatase/Vanadium-dependent haloperoxidase"/>
    <property type="match status" value="1"/>
</dbReference>
<feature type="transmembrane region" description="Helical" evidence="2">
    <location>
        <begin position="175"/>
        <end position="195"/>
    </location>
</feature>
<feature type="transmembrane region" description="Helical" evidence="2">
    <location>
        <begin position="228"/>
        <end position="249"/>
    </location>
</feature>
<comment type="caution">
    <text evidence="4">The sequence shown here is derived from an EMBL/GenBank/DDBJ whole genome shotgun (WGS) entry which is preliminary data.</text>
</comment>
<feature type="compositionally biased region" description="Gly residues" evidence="1">
    <location>
        <begin position="281"/>
        <end position="295"/>
    </location>
</feature>
<dbReference type="InterPro" id="IPR000326">
    <property type="entry name" value="PAP2/HPO"/>
</dbReference>
<feature type="domain" description="Phosphatidic acid phosphatase type 2/haloperoxidase" evidence="3">
    <location>
        <begin position="132"/>
        <end position="243"/>
    </location>
</feature>
<dbReference type="Proteomes" id="UP000248889">
    <property type="component" value="Unassembled WGS sequence"/>
</dbReference>
<dbReference type="PANTHER" id="PTHR14969:SF13">
    <property type="entry name" value="AT30094P"/>
    <property type="match status" value="1"/>
</dbReference>
<feature type="transmembrane region" description="Helical" evidence="2">
    <location>
        <begin position="202"/>
        <end position="222"/>
    </location>
</feature>
<feature type="region of interest" description="Disordered" evidence="1">
    <location>
        <begin position="278"/>
        <end position="325"/>
    </location>
</feature>
<accession>A0A2X0JG78</accession>
<gene>
    <name evidence="4" type="ORF">DN069_05690</name>
</gene>
<proteinExistence type="predicted"/>
<dbReference type="Pfam" id="PF01569">
    <property type="entry name" value="PAP2"/>
    <property type="match status" value="1"/>
</dbReference>
<dbReference type="InterPro" id="IPR036938">
    <property type="entry name" value="PAP2/HPO_sf"/>
</dbReference>
<feature type="transmembrane region" description="Helical" evidence="2">
    <location>
        <begin position="98"/>
        <end position="120"/>
    </location>
</feature>
<name>A0A2X0JG78_9ACTN</name>
<evidence type="ECO:0000256" key="1">
    <source>
        <dbReference type="SAM" id="MobiDB-lite"/>
    </source>
</evidence>
<feature type="compositionally biased region" description="Basic residues" evidence="1">
    <location>
        <begin position="309"/>
        <end position="319"/>
    </location>
</feature>
<keyword evidence="2" id="KW-0812">Transmembrane</keyword>
<sequence>MTSLRELKPQHCNVEGVRSQRTTGSLLERELDREFEEQPPSRERWRPLSRTHKILFAITLVAYATIIVAVFSTSRLVAFDWEVMKWKPYEHWPAVWDFLNYYVIAGQRGPAAIVVSAWLGWRSWRTKSWRPLLVLGVSLVLLNMSVGAVKIGTGRLGPHYAHIYGSNEIFLGGDIFPSGHTANAVVTWGVVAYLATRWRRTGAGLAAWAGLSIGATTVYLGTHWVTDVLAGWAAGALVLLILPLFEPIITSADERMCRFWSERISPWLRERLGERGDHWTRGGGSADGTSTGGRSGSDQIRTPLPTPRDHRKIPAHAKRSVPIIS</sequence>
<evidence type="ECO:0000313" key="4">
    <source>
        <dbReference type="EMBL" id="RAG86638.1"/>
    </source>
</evidence>
<protein>
    <recommendedName>
        <fullName evidence="3">Phosphatidic acid phosphatase type 2/haloperoxidase domain-containing protein</fullName>
    </recommendedName>
</protein>
<evidence type="ECO:0000313" key="5">
    <source>
        <dbReference type="Proteomes" id="UP000248889"/>
    </source>
</evidence>
<dbReference type="PANTHER" id="PTHR14969">
    <property type="entry name" value="SPHINGOSINE-1-PHOSPHATE PHOSPHOHYDROLASE"/>
    <property type="match status" value="1"/>
</dbReference>
<keyword evidence="2" id="KW-0472">Membrane</keyword>
<dbReference type="CDD" id="cd03392">
    <property type="entry name" value="PAP2_like_2"/>
    <property type="match status" value="1"/>
</dbReference>
<keyword evidence="2" id="KW-1133">Transmembrane helix</keyword>
<dbReference type="SMART" id="SM00014">
    <property type="entry name" value="acidPPc"/>
    <property type="match status" value="1"/>
</dbReference>
<dbReference type="Gene3D" id="1.20.144.10">
    <property type="entry name" value="Phosphatidic acid phosphatase type 2/haloperoxidase"/>
    <property type="match status" value="1"/>
</dbReference>
<evidence type="ECO:0000256" key="2">
    <source>
        <dbReference type="SAM" id="Phobius"/>
    </source>
</evidence>
<reference evidence="4 5" key="1">
    <citation type="submission" date="2018-06" db="EMBL/GenBank/DDBJ databases">
        <title>Streptacidiphilus pinicola sp. nov., isolated from pine grove soil.</title>
        <authorList>
            <person name="Roh S.G."/>
            <person name="Park S."/>
            <person name="Kim M.-K."/>
            <person name="Yun B.-R."/>
            <person name="Park J."/>
            <person name="Kim M.J."/>
            <person name="Kim Y.S."/>
            <person name="Kim S.B."/>
        </authorList>
    </citation>
    <scope>NUCLEOTIDE SEQUENCE [LARGE SCALE GENOMIC DNA]</scope>
    <source>
        <strain evidence="4 5">MMS16-CNU450</strain>
    </source>
</reference>
<organism evidence="4 5">
    <name type="scientific">Streptacidiphilus pinicola</name>
    <dbReference type="NCBI Taxonomy" id="2219663"/>
    <lineage>
        <taxon>Bacteria</taxon>
        <taxon>Bacillati</taxon>
        <taxon>Actinomycetota</taxon>
        <taxon>Actinomycetes</taxon>
        <taxon>Kitasatosporales</taxon>
        <taxon>Streptomycetaceae</taxon>
        <taxon>Streptacidiphilus</taxon>
    </lineage>
</organism>
<feature type="transmembrane region" description="Helical" evidence="2">
    <location>
        <begin position="132"/>
        <end position="151"/>
    </location>
</feature>
<dbReference type="AlphaFoldDB" id="A0A2X0JG78"/>
<dbReference type="OrthoDB" id="5289372at2"/>
<feature type="transmembrane region" description="Helical" evidence="2">
    <location>
        <begin position="54"/>
        <end position="78"/>
    </location>
</feature>
<dbReference type="EMBL" id="QKYN01000023">
    <property type="protein sequence ID" value="RAG86638.1"/>
    <property type="molecule type" value="Genomic_DNA"/>
</dbReference>
<evidence type="ECO:0000259" key="3">
    <source>
        <dbReference type="SMART" id="SM00014"/>
    </source>
</evidence>